<gene>
    <name evidence="8" type="ORF">A2154_01975</name>
</gene>
<evidence type="ECO:0000256" key="1">
    <source>
        <dbReference type="ARBA" id="ARBA00007150"/>
    </source>
</evidence>
<feature type="transmembrane region" description="Helical" evidence="7">
    <location>
        <begin position="12"/>
        <end position="33"/>
    </location>
</feature>
<evidence type="ECO:0000256" key="4">
    <source>
        <dbReference type="ARBA" id="ARBA00022692"/>
    </source>
</evidence>
<keyword evidence="2" id="KW-1003">Cell membrane</keyword>
<dbReference type="Proteomes" id="UP000176854">
    <property type="component" value="Unassembled WGS sequence"/>
</dbReference>
<evidence type="ECO:0000256" key="7">
    <source>
        <dbReference type="SAM" id="Phobius"/>
    </source>
</evidence>
<dbReference type="GO" id="GO:0042158">
    <property type="term" value="P:lipoprotein biosynthetic process"/>
    <property type="evidence" value="ECO:0007669"/>
    <property type="project" value="InterPro"/>
</dbReference>
<dbReference type="PANTHER" id="PTHR30589:SF0">
    <property type="entry name" value="PHOSPHATIDYLGLYCEROL--PROLIPOPROTEIN DIACYLGLYCERYL TRANSFERASE"/>
    <property type="match status" value="1"/>
</dbReference>
<evidence type="ECO:0000313" key="8">
    <source>
        <dbReference type="EMBL" id="OGG08624.1"/>
    </source>
</evidence>
<feature type="transmembrane region" description="Helical" evidence="7">
    <location>
        <begin position="45"/>
        <end position="67"/>
    </location>
</feature>
<organism evidence="8 9">
    <name type="scientific">Candidatus Gottesmanbacteria bacterium RBG_16_43_7</name>
    <dbReference type="NCBI Taxonomy" id="1798373"/>
    <lineage>
        <taxon>Bacteria</taxon>
        <taxon>Candidatus Gottesmaniibacteriota</taxon>
    </lineage>
</organism>
<evidence type="ECO:0000313" key="9">
    <source>
        <dbReference type="Proteomes" id="UP000176854"/>
    </source>
</evidence>
<feature type="transmembrane region" description="Helical" evidence="7">
    <location>
        <begin position="163"/>
        <end position="181"/>
    </location>
</feature>
<comment type="similarity">
    <text evidence="1">Belongs to the Lgt family.</text>
</comment>
<dbReference type="GO" id="GO:0008961">
    <property type="term" value="F:phosphatidylglycerol-prolipoprotein diacylglyceryl transferase activity"/>
    <property type="evidence" value="ECO:0007669"/>
    <property type="project" value="InterPro"/>
</dbReference>
<reference evidence="8 9" key="1">
    <citation type="journal article" date="2016" name="Nat. Commun.">
        <title>Thousands of microbial genomes shed light on interconnected biogeochemical processes in an aquifer system.</title>
        <authorList>
            <person name="Anantharaman K."/>
            <person name="Brown C.T."/>
            <person name="Hug L.A."/>
            <person name="Sharon I."/>
            <person name="Castelle C.J."/>
            <person name="Probst A.J."/>
            <person name="Thomas B.C."/>
            <person name="Singh A."/>
            <person name="Wilkins M.J."/>
            <person name="Karaoz U."/>
            <person name="Brodie E.L."/>
            <person name="Williams K.H."/>
            <person name="Hubbard S.S."/>
            <person name="Banfield J.F."/>
        </authorList>
    </citation>
    <scope>NUCLEOTIDE SEQUENCE [LARGE SCALE GENOMIC DNA]</scope>
</reference>
<dbReference type="EMBL" id="MFJC01000059">
    <property type="protein sequence ID" value="OGG08624.1"/>
    <property type="molecule type" value="Genomic_DNA"/>
</dbReference>
<dbReference type="PANTHER" id="PTHR30589">
    <property type="entry name" value="PROLIPOPROTEIN DIACYLGLYCERYL TRANSFERASE"/>
    <property type="match status" value="1"/>
</dbReference>
<feature type="transmembrane region" description="Helical" evidence="7">
    <location>
        <begin position="225"/>
        <end position="243"/>
    </location>
</feature>
<proteinExistence type="inferred from homology"/>
<feature type="transmembrane region" description="Helical" evidence="7">
    <location>
        <begin position="114"/>
        <end position="136"/>
    </location>
</feature>
<dbReference type="Pfam" id="PF01790">
    <property type="entry name" value="LGT"/>
    <property type="match status" value="1"/>
</dbReference>
<dbReference type="InterPro" id="IPR001640">
    <property type="entry name" value="Lgt"/>
</dbReference>
<protein>
    <recommendedName>
        <fullName evidence="10">Prolipoprotein diacylglyceryl transferase</fullName>
    </recommendedName>
</protein>
<evidence type="ECO:0000256" key="6">
    <source>
        <dbReference type="ARBA" id="ARBA00023136"/>
    </source>
</evidence>
<feature type="transmembrane region" description="Helical" evidence="7">
    <location>
        <begin position="79"/>
        <end position="102"/>
    </location>
</feature>
<feature type="transmembrane region" description="Helical" evidence="7">
    <location>
        <begin position="193"/>
        <end position="213"/>
    </location>
</feature>
<comment type="caution">
    <text evidence="8">The sequence shown here is derived from an EMBL/GenBank/DDBJ whole genome shotgun (WGS) entry which is preliminary data.</text>
</comment>
<evidence type="ECO:0000256" key="2">
    <source>
        <dbReference type="ARBA" id="ARBA00022475"/>
    </source>
</evidence>
<evidence type="ECO:0000256" key="5">
    <source>
        <dbReference type="ARBA" id="ARBA00022989"/>
    </source>
</evidence>
<dbReference type="AlphaFoldDB" id="A0A1F5Z8I8"/>
<evidence type="ECO:0000256" key="3">
    <source>
        <dbReference type="ARBA" id="ARBA00022679"/>
    </source>
</evidence>
<keyword evidence="4 7" id="KW-0812">Transmembrane</keyword>
<evidence type="ECO:0008006" key="10">
    <source>
        <dbReference type="Google" id="ProtNLM"/>
    </source>
</evidence>
<keyword evidence="3" id="KW-0808">Transferase</keyword>
<name>A0A1F5Z8I8_9BACT</name>
<keyword evidence="6 7" id="KW-0472">Membrane</keyword>
<sequence length="284" mass="32432">MHPVLITIGSIRIFSLSAFLILAFLVFSFSFWFELKDRGVNEERIFDLTFYAAIVSFICARAVYVIFNFSQFGYDVLKMAAIWVSGGMSFYGGIIAAIFTMIWLSKQYKIPSGYIIDSLAFSLPVALSIGYIGSLLDGGIMGKPLPSLPGIYYLGQIQRRHPVQLYYLVVLFIIFIILYLIRRRSYLRRWTYGVLGVWFFLLFALSAFTIEFFTESSLYLGVLSINQWLLLAVISESLGFLLVKHQVLIRIGPLTNTLKSNIFGKISVVYERFNARISNLKKRS</sequence>
<accession>A0A1F5Z8I8</accession>
<dbReference type="STRING" id="1798373.A2154_01975"/>
<dbReference type="GO" id="GO:0005886">
    <property type="term" value="C:plasma membrane"/>
    <property type="evidence" value="ECO:0007669"/>
    <property type="project" value="InterPro"/>
</dbReference>
<keyword evidence="5 7" id="KW-1133">Transmembrane helix</keyword>